<keyword evidence="3" id="KW-1185">Reference proteome</keyword>
<evidence type="ECO:0000313" key="3">
    <source>
        <dbReference type="Proteomes" id="UP001501183"/>
    </source>
</evidence>
<gene>
    <name evidence="2" type="ORF">GCM10023094_39690</name>
</gene>
<sequence length="119" mass="12549">MLVPRSTPLNRVAEDRATRKEVANMGSGKETKGSGAAPGGKTDQKPFAVGDAVTTKADPVSGEGDQTQESGVIVEDFAGSLADEADYGRDWALARRWAIKLDDGRLVFRGSDEVSRPAG</sequence>
<proteinExistence type="predicted"/>
<dbReference type="EMBL" id="BAABFB010000060">
    <property type="protein sequence ID" value="GAA4485181.1"/>
    <property type="molecule type" value="Genomic_DNA"/>
</dbReference>
<evidence type="ECO:0000313" key="2">
    <source>
        <dbReference type="EMBL" id="GAA4485181.1"/>
    </source>
</evidence>
<name>A0ABP8PF06_9NOCA</name>
<feature type="region of interest" description="Disordered" evidence="1">
    <location>
        <begin position="1"/>
        <end position="71"/>
    </location>
</feature>
<comment type="caution">
    <text evidence="2">The sequence shown here is derived from an EMBL/GenBank/DDBJ whole genome shotgun (WGS) entry which is preliminary data.</text>
</comment>
<accession>A0ABP8PF06</accession>
<reference evidence="3" key="1">
    <citation type="journal article" date="2019" name="Int. J. Syst. Evol. Microbiol.">
        <title>The Global Catalogue of Microorganisms (GCM) 10K type strain sequencing project: providing services to taxonomists for standard genome sequencing and annotation.</title>
        <authorList>
            <consortium name="The Broad Institute Genomics Platform"/>
            <consortium name="The Broad Institute Genome Sequencing Center for Infectious Disease"/>
            <person name="Wu L."/>
            <person name="Ma J."/>
        </authorList>
    </citation>
    <scope>NUCLEOTIDE SEQUENCE [LARGE SCALE GENOMIC DNA]</scope>
    <source>
        <strain evidence="3">JCM 32206</strain>
    </source>
</reference>
<feature type="compositionally biased region" description="Basic and acidic residues" evidence="1">
    <location>
        <begin position="12"/>
        <end position="22"/>
    </location>
</feature>
<dbReference type="Proteomes" id="UP001501183">
    <property type="component" value="Unassembled WGS sequence"/>
</dbReference>
<evidence type="ECO:0000256" key="1">
    <source>
        <dbReference type="SAM" id="MobiDB-lite"/>
    </source>
</evidence>
<protein>
    <submittedName>
        <fullName evidence="2">Uncharacterized protein</fullName>
    </submittedName>
</protein>
<organism evidence="2 3">
    <name type="scientific">Rhodococcus olei</name>
    <dbReference type="NCBI Taxonomy" id="2161675"/>
    <lineage>
        <taxon>Bacteria</taxon>
        <taxon>Bacillati</taxon>
        <taxon>Actinomycetota</taxon>
        <taxon>Actinomycetes</taxon>
        <taxon>Mycobacteriales</taxon>
        <taxon>Nocardiaceae</taxon>
        <taxon>Rhodococcus</taxon>
    </lineage>
</organism>